<evidence type="ECO:0000256" key="5">
    <source>
        <dbReference type="ARBA" id="ARBA00031206"/>
    </source>
</evidence>
<dbReference type="PANTHER" id="PTHR34260:SF1">
    <property type="entry name" value="UBIQUINOL-CYTOCHROME-C REDUCTASE COMPLEX ASSEMBLY FACTOR 2"/>
    <property type="match status" value="1"/>
</dbReference>
<keyword evidence="2" id="KW-0809">Transit peptide</keyword>
<evidence type="ECO:0000313" key="7">
    <source>
        <dbReference type="EMBL" id="KAG5671853.1"/>
    </source>
</evidence>
<organism evidence="7 8">
    <name type="scientific">Polypedilum vanderplanki</name>
    <name type="common">Sleeping chironomid midge</name>
    <dbReference type="NCBI Taxonomy" id="319348"/>
    <lineage>
        <taxon>Eukaryota</taxon>
        <taxon>Metazoa</taxon>
        <taxon>Ecdysozoa</taxon>
        <taxon>Arthropoda</taxon>
        <taxon>Hexapoda</taxon>
        <taxon>Insecta</taxon>
        <taxon>Pterygota</taxon>
        <taxon>Neoptera</taxon>
        <taxon>Endopterygota</taxon>
        <taxon>Diptera</taxon>
        <taxon>Nematocera</taxon>
        <taxon>Chironomoidea</taxon>
        <taxon>Chironomidae</taxon>
        <taxon>Chironominae</taxon>
        <taxon>Polypedilum</taxon>
        <taxon>Polypedilum</taxon>
    </lineage>
</organism>
<comment type="caution">
    <text evidence="7">The sequence shown here is derived from an EMBL/GenBank/DDBJ whole genome shotgun (WGS) entry which is preliminary data.</text>
</comment>
<gene>
    <name evidence="7" type="ORF">PVAND_002026</name>
</gene>
<keyword evidence="4" id="KW-1135">Mitochondrion nucleoid</keyword>
<evidence type="ECO:0000256" key="1">
    <source>
        <dbReference type="ARBA" id="ARBA00004436"/>
    </source>
</evidence>
<evidence type="ECO:0000256" key="3">
    <source>
        <dbReference type="ARBA" id="ARBA00023128"/>
    </source>
</evidence>
<dbReference type="PANTHER" id="PTHR34260">
    <property type="entry name" value="UBIQUINOL-CYTOCHROME-C REDUCTASE COMPLEX ASSEMBLY FACTOR 2"/>
    <property type="match status" value="1"/>
</dbReference>
<dbReference type="GO" id="GO:0034551">
    <property type="term" value="P:mitochondrial respiratory chain complex III assembly"/>
    <property type="evidence" value="ECO:0007669"/>
    <property type="project" value="TreeGrafter"/>
</dbReference>
<name>A0A9J6BQ96_POLVA</name>
<comment type="subcellular location">
    <subcellularLocation>
        <location evidence="1">Mitochondrion matrix</location>
        <location evidence="1">Mitochondrion nucleoid</location>
    </subcellularLocation>
</comment>
<dbReference type="GO" id="GO:0042645">
    <property type="term" value="C:mitochondrial nucleoid"/>
    <property type="evidence" value="ECO:0007669"/>
    <property type="project" value="UniProtKB-SubCell"/>
</dbReference>
<dbReference type="OrthoDB" id="16290at2759"/>
<dbReference type="AlphaFoldDB" id="A0A9J6BQ96"/>
<proteinExistence type="predicted"/>
<dbReference type="Proteomes" id="UP001107558">
    <property type="component" value="Chromosome 3"/>
</dbReference>
<reference evidence="7" key="1">
    <citation type="submission" date="2021-03" db="EMBL/GenBank/DDBJ databases">
        <title>Chromosome level genome of the anhydrobiotic midge Polypedilum vanderplanki.</title>
        <authorList>
            <person name="Yoshida Y."/>
            <person name="Kikawada T."/>
            <person name="Gusev O."/>
        </authorList>
    </citation>
    <scope>NUCLEOTIDE SEQUENCE</scope>
    <source>
        <strain evidence="7">NIAS01</strain>
        <tissue evidence="7">Whole body or cell culture</tissue>
    </source>
</reference>
<protein>
    <recommendedName>
        <fullName evidence="6">Mitochondrial nucleoid factor 1</fullName>
    </recommendedName>
    <alternativeName>
        <fullName evidence="5">Mitochondrial protein M19</fullName>
    </alternativeName>
</protein>
<dbReference type="InterPro" id="IPR037698">
    <property type="entry name" value="UQCC2"/>
</dbReference>
<evidence type="ECO:0000313" key="8">
    <source>
        <dbReference type="Proteomes" id="UP001107558"/>
    </source>
</evidence>
<dbReference type="EMBL" id="JADBJN010000003">
    <property type="protein sequence ID" value="KAG5671853.1"/>
    <property type="molecule type" value="Genomic_DNA"/>
</dbReference>
<keyword evidence="8" id="KW-1185">Reference proteome</keyword>
<keyword evidence="3" id="KW-0496">Mitochondrion</keyword>
<dbReference type="Pfam" id="PF20180">
    <property type="entry name" value="UQCC2_CBP6"/>
    <property type="match status" value="1"/>
</dbReference>
<evidence type="ECO:0000256" key="6">
    <source>
        <dbReference type="ARBA" id="ARBA00032983"/>
    </source>
</evidence>
<evidence type="ECO:0000256" key="4">
    <source>
        <dbReference type="ARBA" id="ARBA00023271"/>
    </source>
</evidence>
<evidence type="ECO:0000256" key="2">
    <source>
        <dbReference type="ARBA" id="ARBA00022946"/>
    </source>
</evidence>
<accession>A0A9J6BQ96</accession>
<sequence>MSQHYKRFLAILEKWPVDKTKQGRDLGQFLREKLIQDYNITSTSKLPKNAEKQLESLENIVKNIHHDKYLRKYNSTSTGLTGEQCRQVLSSEFLEYINNEK</sequence>